<accession>A0A507QYB4</accession>
<dbReference type="InterPro" id="IPR036389">
    <property type="entry name" value="RNase_III_sf"/>
</dbReference>
<dbReference type="Pfam" id="PF00636">
    <property type="entry name" value="Ribonuclease_3"/>
    <property type="match status" value="1"/>
</dbReference>
<feature type="domain" description="RNase III" evidence="3">
    <location>
        <begin position="63"/>
        <end position="193"/>
    </location>
</feature>
<proteinExistence type="predicted"/>
<evidence type="ECO:0000313" key="5">
    <source>
        <dbReference type="Proteomes" id="UP000319663"/>
    </source>
</evidence>
<dbReference type="GO" id="GO:0006369">
    <property type="term" value="P:termination of RNA polymerase II transcription"/>
    <property type="evidence" value="ECO:0007669"/>
    <property type="project" value="TreeGrafter"/>
</dbReference>
<organism evidence="4 5">
    <name type="scientific">Monascus purpureus</name>
    <name type="common">Red mold</name>
    <name type="synonym">Monascus anka</name>
    <dbReference type="NCBI Taxonomy" id="5098"/>
    <lineage>
        <taxon>Eukaryota</taxon>
        <taxon>Fungi</taxon>
        <taxon>Dikarya</taxon>
        <taxon>Ascomycota</taxon>
        <taxon>Pezizomycotina</taxon>
        <taxon>Eurotiomycetes</taxon>
        <taxon>Eurotiomycetidae</taxon>
        <taxon>Eurotiales</taxon>
        <taxon>Aspergillaceae</taxon>
        <taxon>Monascus</taxon>
    </lineage>
</organism>
<dbReference type="PANTHER" id="PTHR11207">
    <property type="entry name" value="RIBONUCLEASE III"/>
    <property type="match status" value="1"/>
</dbReference>
<dbReference type="PANTHER" id="PTHR11207:SF0">
    <property type="entry name" value="RIBONUCLEASE 3"/>
    <property type="match status" value="1"/>
</dbReference>
<dbReference type="EMBL" id="VIFY01000026">
    <property type="protein sequence ID" value="TQB74903.1"/>
    <property type="molecule type" value="Genomic_DNA"/>
</dbReference>
<evidence type="ECO:0000313" key="4">
    <source>
        <dbReference type="EMBL" id="TQB74903.1"/>
    </source>
</evidence>
<keyword evidence="5" id="KW-1185">Reference proteome</keyword>
<dbReference type="GO" id="GO:0004525">
    <property type="term" value="F:ribonuclease III activity"/>
    <property type="evidence" value="ECO:0007669"/>
    <property type="project" value="InterPro"/>
</dbReference>
<dbReference type="SUPFAM" id="SSF69065">
    <property type="entry name" value="RNase III domain-like"/>
    <property type="match status" value="1"/>
</dbReference>
<dbReference type="PROSITE" id="PS50142">
    <property type="entry name" value="RNASE_3_2"/>
    <property type="match status" value="1"/>
</dbReference>
<dbReference type="STRING" id="5098.A0A507QYB4"/>
<evidence type="ECO:0000259" key="3">
    <source>
        <dbReference type="PROSITE" id="PS50142"/>
    </source>
</evidence>
<protein>
    <recommendedName>
        <fullName evidence="3">RNase III domain-containing protein</fullName>
    </recommendedName>
</protein>
<dbReference type="SMART" id="SM00535">
    <property type="entry name" value="RIBOc"/>
    <property type="match status" value="1"/>
</dbReference>
<dbReference type="Gene3D" id="1.10.1520.10">
    <property type="entry name" value="Ribonuclease III domain"/>
    <property type="match status" value="1"/>
</dbReference>
<dbReference type="GO" id="GO:0006364">
    <property type="term" value="P:rRNA processing"/>
    <property type="evidence" value="ECO:0007669"/>
    <property type="project" value="TreeGrafter"/>
</dbReference>
<dbReference type="GO" id="GO:0034475">
    <property type="term" value="P:U4 snRNA 3'-end processing"/>
    <property type="evidence" value="ECO:0007669"/>
    <property type="project" value="TreeGrafter"/>
</dbReference>
<dbReference type="CDD" id="cd00593">
    <property type="entry name" value="RIBOc"/>
    <property type="match status" value="1"/>
</dbReference>
<gene>
    <name evidence="4" type="ORF">MPDQ_004134</name>
</gene>
<dbReference type="Gene3D" id="3.30.160.20">
    <property type="match status" value="1"/>
</dbReference>
<dbReference type="Proteomes" id="UP000319663">
    <property type="component" value="Unassembled WGS sequence"/>
</dbReference>
<reference evidence="4 5" key="1">
    <citation type="submission" date="2019-06" db="EMBL/GenBank/DDBJ databases">
        <title>Wine fermentation using esterase from Monascus purpureus.</title>
        <authorList>
            <person name="Geng C."/>
            <person name="Zhang Y."/>
        </authorList>
    </citation>
    <scope>NUCLEOTIDE SEQUENCE [LARGE SCALE GENOMIC DNA]</scope>
    <source>
        <strain evidence="4">HQ1</strain>
    </source>
</reference>
<dbReference type="SUPFAM" id="SSF54768">
    <property type="entry name" value="dsRNA-binding domain-like"/>
    <property type="match status" value="1"/>
</dbReference>
<dbReference type="GO" id="GO:0005654">
    <property type="term" value="C:nucleoplasm"/>
    <property type="evidence" value="ECO:0007669"/>
    <property type="project" value="TreeGrafter"/>
</dbReference>
<dbReference type="InterPro" id="IPR000999">
    <property type="entry name" value="RNase_III_dom"/>
</dbReference>
<dbReference type="GO" id="GO:0003723">
    <property type="term" value="F:RNA binding"/>
    <property type="evidence" value="ECO:0007669"/>
    <property type="project" value="UniProtKB-KW"/>
</dbReference>
<feature type="region of interest" description="Disordered" evidence="2">
    <location>
        <begin position="41"/>
        <end position="71"/>
    </location>
</feature>
<evidence type="ECO:0000256" key="2">
    <source>
        <dbReference type="SAM" id="MobiDB-lite"/>
    </source>
</evidence>
<comment type="caution">
    <text evidence="4">The sequence shown here is derived from an EMBL/GenBank/DDBJ whole genome shotgun (WGS) entry which is preliminary data.</text>
</comment>
<name>A0A507QYB4_MONPU</name>
<keyword evidence="1" id="KW-0694">RNA-binding</keyword>
<evidence type="ECO:0000256" key="1">
    <source>
        <dbReference type="ARBA" id="ARBA00022884"/>
    </source>
</evidence>
<sequence>MLENLTREVLNNTDTSQECATAGADLLKAVAELDRAFRQAKKPSLATTPSEDIGGKSMLANDHSGLGNREGAQVPVLPPILDKSLEEAVFTHPGMSNDFNTTYDRLEILGDAYIELVATKLVWHTFPGLPSGRISQIRETLVKNETLAGYATMYGFDCRASVPKDYLKQPKRWMKTKGDIFEAYVAAVVLSDAVNGYSAVETWLTQLWAPKLKCLDHPPVTLQAKEALAKRIMGKGVKLKYVDERGPVQLEGGMQIFNVGVYLTGWGWTNKHLGSGQGLSKSIAGDQAARAALQNMSLIDEIAAVKKSGNAGKS</sequence>
<dbReference type="AlphaFoldDB" id="A0A507QYB4"/>